<dbReference type="Gene3D" id="3.30.70.120">
    <property type="match status" value="1"/>
</dbReference>
<dbReference type="Pfam" id="PF03091">
    <property type="entry name" value="CutA1"/>
    <property type="match status" value="1"/>
</dbReference>
<comment type="similarity">
    <text evidence="1">Belongs to the CutA family.</text>
</comment>
<proteinExistence type="inferred from homology"/>
<organism evidence="2 3">
    <name type="scientific">Leptospira saintgironsiae</name>
    <dbReference type="NCBI Taxonomy" id="2023183"/>
    <lineage>
        <taxon>Bacteria</taxon>
        <taxon>Pseudomonadati</taxon>
        <taxon>Spirochaetota</taxon>
        <taxon>Spirochaetia</taxon>
        <taxon>Leptospirales</taxon>
        <taxon>Leptospiraceae</taxon>
        <taxon>Leptospira</taxon>
    </lineage>
</organism>
<dbReference type="PANTHER" id="PTHR23419:SF8">
    <property type="entry name" value="FI09726P"/>
    <property type="match status" value="1"/>
</dbReference>
<dbReference type="OrthoDB" id="37622at2"/>
<dbReference type="InterPro" id="IPR011322">
    <property type="entry name" value="N-reg_PII-like_a/b"/>
</dbReference>
<comment type="caution">
    <text evidence="2">The sequence shown here is derived from an EMBL/GenBank/DDBJ whole genome shotgun (WGS) entry which is preliminary data.</text>
</comment>
<evidence type="ECO:0000313" key="3">
    <source>
        <dbReference type="Proteomes" id="UP000231926"/>
    </source>
</evidence>
<protein>
    <submittedName>
        <fullName evidence="2">Divalent-cation tolerance protein CutA</fullName>
    </submittedName>
</protein>
<name>A0A2M9YF73_9LEPT</name>
<sequence>MSYRTFYVTTKNETEALEIAETLVNERLVACANLIPGMKSIYRWHGRVEHNQETVLLLKTKDSEAEKVVARISELHSYTVPCIVSWEIKEANQKYLRWIDSEIGK</sequence>
<dbReference type="GO" id="GO:0005507">
    <property type="term" value="F:copper ion binding"/>
    <property type="evidence" value="ECO:0007669"/>
    <property type="project" value="TreeGrafter"/>
</dbReference>
<dbReference type="RefSeq" id="WP_100708340.1">
    <property type="nucleotide sequence ID" value="NZ_NPDR01000001.1"/>
</dbReference>
<reference evidence="2 3" key="1">
    <citation type="submission" date="2017-07" db="EMBL/GenBank/DDBJ databases">
        <title>Leptospira spp. isolated from tropical soils.</title>
        <authorList>
            <person name="Thibeaux R."/>
            <person name="Iraola G."/>
            <person name="Ferres I."/>
            <person name="Bierque E."/>
            <person name="Girault D."/>
            <person name="Soupe-Gilbert M.-E."/>
            <person name="Picardeau M."/>
            <person name="Goarant C."/>
        </authorList>
    </citation>
    <scope>NUCLEOTIDE SEQUENCE [LARGE SCALE GENOMIC DNA]</scope>
    <source>
        <strain evidence="2 3">FH4-C-A2</strain>
    </source>
</reference>
<accession>A0A2M9YF73</accession>
<dbReference type="SUPFAM" id="SSF54913">
    <property type="entry name" value="GlnB-like"/>
    <property type="match status" value="1"/>
</dbReference>
<evidence type="ECO:0000313" key="2">
    <source>
        <dbReference type="EMBL" id="PJZ50218.1"/>
    </source>
</evidence>
<dbReference type="Proteomes" id="UP000231926">
    <property type="component" value="Unassembled WGS sequence"/>
</dbReference>
<gene>
    <name evidence="2" type="ORF">CH362_00070</name>
</gene>
<evidence type="ECO:0000256" key="1">
    <source>
        <dbReference type="ARBA" id="ARBA00010169"/>
    </source>
</evidence>
<dbReference type="PANTHER" id="PTHR23419">
    <property type="entry name" value="DIVALENT CATION TOLERANCE CUTA-RELATED"/>
    <property type="match status" value="1"/>
</dbReference>
<dbReference type="InterPro" id="IPR004323">
    <property type="entry name" value="Ion_tolerance_CutA"/>
</dbReference>
<dbReference type="InterPro" id="IPR015867">
    <property type="entry name" value="N-reg_PII/ATP_PRibTrfase_C"/>
</dbReference>
<dbReference type="GO" id="GO:0010038">
    <property type="term" value="P:response to metal ion"/>
    <property type="evidence" value="ECO:0007669"/>
    <property type="project" value="InterPro"/>
</dbReference>
<keyword evidence="3" id="KW-1185">Reference proteome</keyword>
<dbReference type="EMBL" id="NPDR01000001">
    <property type="protein sequence ID" value="PJZ50218.1"/>
    <property type="molecule type" value="Genomic_DNA"/>
</dbReference>
<dbReference type="AlphaFoldDB" id="A0A2M9YF73"/>